<keyword evidence="4 7" id="KW-0813">Transport</keyword>
<evidence type="ECO:0000256" key="4">
    <source>
        <dbReference type="ARBA" id="ARBA00022448"/>
    </source>
</evidence>
<dbReference type="PIRSF" id="PIRSF003107">
    <property type="entry name" value="PhoU"/>
    <property type="match status" value="1"/>
</dbReference>
<evidence type="ECO:0000259" key="8">
    <source>
        <dbReference type="Pfam" id="PF01895"/>
    </source>
</evidence>
<evidence type="ECO:0000256" key="7">
    <source>
        <dbReference type="PIRNR" id="PIRNR003107"/>
    </source>
</evidence>
<evidence type="ECO:0000256" key="2">
    <source>
        <dbReference type="ARBA" id="ARBA00008107"/>
    </source>
</evidence>
<dbReference type="GO" id="GO:0005737">
    <property type="term" value="C:cytoplasm"/>
    <property type="evidence" value="ECO:0007669"/>
    <property type="project" value="UniProtKB-SubCell"/>
</dbReference>
<evidence type="ECO:0000256" key="5">
    <source>
        <dbReference type="ARBA" id="ARBA00022490"/>
    </source>
</evidence>
<comment type="similarity">
    <text evidence="2 7">Belongs to the PhoU family.</text>
</comment>
<sequence length="220" mass="25383">MSSVRGRYDHEMNEVQQDLLHLCDRSILTLEASFTAFIEKDLIKAQEVIDKDVKINRLEEAINDRVIKLLTRQQPVATDLRRLIVLLKAASDMERIGDYAVNIAKETLHIGKTRFITSVELIEDMYFKTTLMLRQIVEAFVEENTAKAKEVAELDDQIDEMYGNMIKHLMRLSAVAPESVSQITYLSFICRYIERCADHATNIAEHLLYLKKGQHIDLNN</sequence>
<dbReference type="Gene3D" id="1.20.58.220">
    <property type="entry name" value="Phosphate transport system protein phou homolog 2, domain 2"/>
    <property type="match status" value="1"/>
</dbReference>
<evidence type="ECO:0000256" key="6">
    <source>
        <dbReference type="ARBA" id="ARBA00022592"/>
    </source>
</evidence>
<comment type="function">
    <text evidence="7">Plays a role in the regulation of phosphate uptake.</text>
</comment>
<dbReference type="OrthoDB" id="9814256at2"/>
<feature type="domain" description="PhoU" evidence="8">
    <location>
        <begin position="122"/>
        <end position="205"/>
    </location>
</feature>
<evidence type="ECO:0000256" key="1">
    <source>
        <dbReference type="ARBA" id="ARBA00004496"/>
    </source>
</evidence>
<dbReference type="NCBIfam" id="TIGR02135">
    <property type="entry name" value="phoU_full"/>
    <property type="match status" value="1"/>
</dbReference>
<accession>A0A285TGC9</accession>
<dbReference type="Pfam" id="PF01895">
    <property type="entry name" value="PhoU"/>
    <property type="match status" value="2"/>
</dbReference>
<feature type="domain" description="PhoU" evidence="8">
    <location>
        <begin position="20"/>
        <end position="106"/>
    </location>
</feature>
<dbReference type="RefSeq" id="WP_097074605.1">
    <property type="nucleotide sequence ID" value="NZ_OBMQ01000012.1"/>
</dbReference>
<dbReference type="GO" id="GO:0030643">
    <property type="term" value="P:intracellular phosphate ion homeostasis"/>
    <property type="evidence" value="ECO:0007669"/>
    <property type="project" value="InterPro"/>
</dbReference>
<keyword evidence="5 7" id="KW-0963">Cytoplasm</keyword>
<dbReference type="PANTHER" id="PTHR42930">
    <property type="entry name" value="PHOSPHATE-SPECIFIC TRANSPORT SYSTEM ACCESSORY PROTEIN PHOU"/>
    <property type="match status" value="1"/>
</dbReference>
<dbReference type="Proteomes" id="UP000219636">
    <property type="component" value="Unassembled WGS sequence"/>
</dbReference>
<dbReference type="FunFam" id="1.20.58.220:FF:000004">
    <property type="entry name" value="Phosphate-specific transport system accessory protein PhoU"/>
    <property type="match status" value="1"/>
</dbReference>
<keyword evidence="6 7" id="KW-0592">Phosphate transport</keyword>
<name>A0A285TGC9_9BACL</name>
<keyword evidence="10" id="KW-1185">Reference proteome</keyword>
<evidence type="ECO:0000256" key="3">
    <source>
        <dbReference type="ARBA" id="ARBA00011738"/>
    </source>
</evidence>
<dbReference type="GO" id="GO:0045936">
    <property type="term" value="P:negative regulation of phosphate metabolic process"/>
    <property type="evidence" value="ECO:0007669"/>
    <property type="project" value="InterPro"/>
</dbReference>
<protein>
    <recommendedName>
        <fullName evidence="7">Phosphate-specific transport system accessory protein PhoU</fullName>
    </recommendedName>
</protein>
<evidence type="ECO:0000313" key="9">
    <source>
        <dbReference type="EMBL" id="SOC21133.1"/>
    </source>
</evidence>
<reference evidence="10" key="1">
    <citation type="submission" date="2017-08" db="EMBL/GenBank/DDBJ databases">
        <authorList>
            <person name="Varghese N."/>
            <person name="Submissions S."/>
        </authorList>
    </citation>
    <scope>NUCLEOTIDE SEQUENCE [LARGE SCALE GENOMIC DNA]</scope>
    <source>
        <strain evidence="10">JC22</strain>
    </source>
</reference>
<organism evidence="9 10">
    <name type="scientific">Ureibacillus xyleni</name>
    <dbReference type="NCBI Taxonomy" id="614648"/>
    <lineage>
        <taxon>Bacteria</taxon>
        <taxon>Bacillati</taxon>
        <taxon>Bacillota</taxon>
        <taxon>Bacilli</taxon>
        <taxon>Bacillales</taxon>
        <taxon>Caryophanaceae</taxon>
        <taxon>Ureibacillus</taxon>
    </lineage>
</organism>
<dbReference type="EMBL" id="OBMQ01000012">
    <property type="protein sequence ID" value="SOC21133.1"/>
    <property type="molecule type" value="Genomic_DNA"/>
</dbReference>
<dbReference type="PANTHER" id="PTHR42930:SF3">
    <property type="entry name" value="PHOSPHATE-SPECIFIC TRANSPORT SYSTEM ACCESSORY PROTEIN PHOU"/>
    <property type="match status" value="1"/>
</dbReference>
<dbReference type="InterPro" id="IPR026022">
    <property type="entry name" value="PhoU_dom"/>
</dbReference>
<dbReference type="InterPro" id="IPR038078">
    <property type="entry name" value="PhoU-like_sf"/>
</dbReference>
<evidence type="ECO:0000313" key="10">
    <source>
        <dbReference type="Proteomes" id="UP000219636"/>
    </source>
</evidence>
<dbReference type="SUPFAM" id="SSF109755">
    <property type="entry name" value="PhoU-like"/>
    <property type="match status" value="1"/>
</dbReference>
<comment type="subcellular location">
    <subcellularLocation>
        <location evidence="1 7">Cytoplasm</location>
    </subcellularLocation>
</comment>
<proteinExistence type="inferred from homology"/>
<dbReference type="AlphaFoldDB" id="A0A285TGC9"/>
<dbReference type="GO" id="GO:0006817">
    <property type="term" value="P:phosphate ion transport"/>
    <property type="evidence" value="ECO:0007669"/>
    <property type="project" value="UniProtKB-KW"/>
</dbReference>
<gene>
    <name evidence="9" type="ORF">SAMN05880501_112125</name>
</gene>
<comment type="subunit">
    <text evidence="3 7">Homodimer.</text>
</comment>
<dbReference type="InterPro" id="IPR028366">
    <property type="entry name" value="PhoU"/>
</dbReference>